<dbReference type="PROSITE" id="PS00626">
    <property type="entry name" value="RCC1_2"/>
    <property type="match status" value="3"/>
</dbReference>
<evidence type="ECO:0000256" key="1">
    <source>
        <dbReference type="ARBA" id="ARBA00022737"/>
    </source>
</evidence>
<gene>
    <name evidence="4" type="ORF">GOP47_0018669</name>
</gene>
<feature type="repeat" description="RCC1" evidence="2">
    <location>
        <begin position="239"/>
        <end position="282"/>
    </location>
</feature>
<name>A0A9D4UDZ9_ADICA</name>
<evidence type="ECO:0000313" key="5">
    <source>
        <dbReference type="Proteomes" id="UP000886520"/>
    </source>
</evidence>
<dbReference type="SUPFAM" id="SSF50985">
    <property type="entry name" value="RCC1/BLIP-II"/>
    <property type="match status" value="2"/>
</dbReference>
<dbReference type="InterPro" id="IPR000408">
    <property type="entry name" value="Reg_chr_condens"/>
</dbReference>
<dbReference type="PANTHER" id="PTHR22870">
    <property type="entry name" value="REGULATOR OF CHROMOSOME CONDENSATION"/>
    <property type="match status" value="1"/>
</dbReference>
<dbReference type="PANTHER" id="PTHR22870:SF408">
    <property type="entry name" value="OS09G0560450 PROTEIN"/>
    <property type="match status" value="1"/>
</dbReference>
<keyword evidence="5" id="KW-1185">Reference proteome</keyword>
<dbReference type="InterPro" id="IPR058923">
    <property type="entry name" value="RCC1-like_dom"/>
</dbReference>
<feature type="domain" description="RCC1-like" evidence="3">
    <location>
        <begin position="13"/>
        <end position="408"/>
    </location>
</feature>
<feature type="repeat" description="RCC1" evidence="2">
    <location>
        <begin position="362"/>
        <end position="413"/>
    </location>
</feature>
<dbReference type="EMBL" id="JABFUD020000018">
    <property type="protein sequence ID" value="KAI5066045.1"/>
    <property type="molecule type" value="Genomic_DNA"/>
</dbReference>
<feature type="repeat" description="RCC1" evidence="2">
    <location>
        <begin position="177"/>
        <end position="238"/>
    </location>
</feature>
<dbReference type="Gene3D" id="2.130.10.30">
    <property type="entry name" value="Regulator of chromosome condensation 1/beta-lactamase-inhibitor protein II"/>
    <property type="match status" value="2"/>
</dbReference>
<feature type="repeat" description="RCC1" evidence="2">
    <location>
        <begin position="115"/>
        <end position="166"/>
    </location>
</feature>
<comment type="caution">
    <text evidence="4">The sequence shown here is derived from an EMBL/GenBank/DDBJ whole genome shotgun (WGS) entry which is preliminary data.</text>
</comment>
<evidence type="ECO:0000313" key="4">
    <source>
        <dbReference type="EMBL" id="KAI5066045.1"/>
    </source>
</evidence>
<proteinExistence type="predicted"/>
<accession>A0A9D4UDZ9</accession>
<feature type="repeat" description="RCC1" evidence="2">
    <location>
        <begin position="63"/>
        <end position="114"/>
    </location>
</feature>
<dbReference type="Pfam" id="PF25390">
    <property type="entry name" value="WD40_RLD"/>
    <property type="match status" value="1"/>
</dbReference>
<dbReference type="PROSITE" id="PS50012">
    <property type="entry name" value="RCC1_3"/>
    <property type="match status" value="6"/>
</dbReference>
<dbReference type="OrthoDB" id="70707at2759"/>
<organism evidence="4 5">
    <name type="scientific">Adiantum capillus-veneris</name>
    <name type="common">Maidenhair fern</name>
    <dbReference type="NCBI Taxonomy" id="13818"/>
    <lineage>
        <taxon>Eukaryota</taxon>
        <taxon>Viridiplantae</taxon>
        <taxon>Streptophyta</taxon>
        <taxon>Embryophyta</taxon>
        <taxon>Tracheophyta</taxon>
        <taxon>Polypodiopsida</taxon>
        <taxon>Polypodiidae</taxon>
        <taxon>Polypodiales</taxon>
        <taxon>Pteridineae</taxon>
        <taxon>Pteridaceae</taxon>
        <taxon>Vittarioideae</taxon>
        <taxon>Adiantum</taxon>
    </lineage>
</organism>
<reference evidence="4" key="1">
    <citation type="submission" date="2021-01" db="EMBL/GenBank/DDBJ databases">
        <title>Adiantum capillus-veneris genome.</title>
        <authorList>
            <person name="Fang Y."/>
            <person name="Liao Q."/>
        </authorList>
    </citation>
    <scope>NUCLEOTIDE SEQUENCE</scope>
    <source>
        <strain evidence="4">H3</strain>
        <tissue evidence="4">Leaf</tissue>
    </source>
</reference>
<protein>
    <recommendedName>
        <fullName evidence="3">RCC1-like domain-containing protein</fullName>
    </recommendedName>
</protein>
<keyword evidence="1" id="KW-0677">Repeat</keyword>
<evidence type="ECO:0000256" key="2">
    <source>
        <dbReference type="PROSITE-ProRule" id="PRU00235"/>
    </source>
</evidence>
<dbReference type="AlphaFoldDB" id="A0A9D4UDZ9"/>
<dbReference type="PRINTS" id="PR00633">
    <property type="entry name" value="RCCNDNSATION"/>
</dbReference>
<dbReference type="InterPro" id="IPR009091">
    <property type="entry name" value="RCC1/BLIP-II"/>
</dbReference>
<dbReference type="Proteomes" id="UP000886520">
    <property type="component" value="Chromosome 18"/>
</dbReference>
<sequence>MEGSGGGEQGGEWWSWGAGTHGQLGTGAFQDELLPQRLPPPSPAPLLQLACGGSHSVAVLRNGEAMTWGNNSSGQLGRGDSESSCEPTLVKELHCLKVHTVSAGWSHTAFISDDYSLFTCGSGGYGQLGHGNFDSCSVPRRVICFASMKVFLAACGMRHTLVLVGSALLCDADEEGTSVYAFGSSKKGQLGLGSLGGVMSVKGLLNTHHTPSLVGSLVGCNVSSIHASGDHSAALSDHGNLFVWGRGFDTRSNFPVPLKVLSGLSFAQVALGWSHLLALTCDGQVYAIGSRHRFGTLSGCGALTSEDNGGSKSTEALNEQRGCAASTQASAVCVKQFEPLKGHFVRWVAAGSEHSAAVLKDGSVVTWGWGEHGQLGLGNTTDHSCPNIVLGVPRMVNSQVYCGCGFSFLCQSCT</sequence>
<feature type="repeat" description="RCC1" evidence="2">
    <location>
        <begin position="11"/>
        <end position="62"/>
    </location>
</feature>
<dbReference type="InterPro" id="IPR051210">
    <property type="entry name" value="Ub_ligase/GEF_domain"/>
</dbReference>
<evidence type="ECO:0000259" key="3">
    <source>
        <dbReference type="Pfam" id="PF25390"/>
    </source>
</evidence>